<name>A0A821V418_9BILA</name>
<reference evidence="2" key="1">
    <citation type="submission" date="2021-02" db="EMBL/GenBank/DDBJ databases">
        <authorList>
            <person name="Nowell W R."/>
        </authorList>
    </citation>
    <scope>NUCLEOTIDE SEQUENCE</scope>
</reference>
<comment type="caution">
    <text evidence="2">The sequence shown here is derived from an EMBL/GenBank/DDBJ whole genome shotgun (WGS) entry which is preliminary data.</text>
</comment>
<feature type="non-terminal residue" evidence="2">
    <location>
        <position position="80"/>
    </location>
</feature>
<gene>
    <name evidence="2" type="ORF">UJA718_LOCUS45545</name>
</gene>
<keyword evidence="3" id="KW-1185">Reference proteome</keyword>
<evidence type="ECO:0000313" key="2">
    <source>
        <dbReference type="EMBL" id="CAF4901542.1"/>
    </source>
</evidence>
<feature type="compositionally biased region" description="Low complexity" evidence="1">
    <location>
        <begin position="13"/>
        <end position="28"/>
    </location>
</feature>
<sequence>SSFFNVNSNGGVSTVPTSLSTNSSSLLGSIGGGKQWTTIGQPSSSSPSSSLSQQLLMKQPNFLNMQSTTSSHFDNILGSS</sequence>
<organism evidence="2 3">
    <name type="scientific">Rotaria socialis</name>
    <dbReference type="NCBI Taxonomy" id="392032"/>
    <lineage>
        <taxon>Eukaryota</taxon>
        <taxon>Metazoa</taxon>
        <taxon>Spiralia</taxon>
        <taxon>Gnathifera</taxon>
        <taxon>Rotifera</taxon>
        <taxon>Eurotatoria</taxon>
        <taxon>Bdelloidea</taxon>
        <taxon>Philodinida</taxon>
        <taxon>Philodinidae</taxon>
        <taxon>Rotaria</taxon>
    </lineage>
</organism>
<feature type="non-terminal residue" evidence="2">
    <location>
        <position position="1"/>
    </location>
</feature>
<feature type="compositionally biased region" description="Polar residues" evidence="1">
    <location>
        <begin position="1"/>
        <end position="12"/>
    </location>
</feature>
<evidence type="ECO:0000256" key="1">
    <source>
        <dbReference type="SAM" id="MobiDB-lite"/>
    </source>
</evidence>
<dbReference type="Proteomes" id="UP000663873">
    <property type="component" value="Unassembled WGS sequence"/>
</dbReference>
<feature type="region of interest" description="Disordered" evidence="1">
    <location>
        <begin position="1"/>
        <end position="57"/>
    </location>
</feature>
<accession>A0A821V418</accession>
<dbReference type="AlphaFoldDB" id="A0A821V418"/>
<dbReference type="EMBL" id="CAJOBP010076910">
    <property type="protein sequence ID" value="CAF4901542.1"/>
    <property type="molecule type" value="Genomic_DNA"/>
</dbReference>
<feature type="compositionally biased region" description="Low complexity" evidence="1">
    <location>
        <begin position="41"/>
        <end position="56"/>
    </location>
</feature>
<proteinExistence type="predicted"/>
<evidence type="ECO:0000313" key="3">
    <source>
        <dbReference type="Proteomes" id="UP000663873"/>
    </source>
</evidence>
<protein>
    <submittedName>
        <fullName evidence="2">Uncharacterized protein</fullName>
    </submittedName>
</protein>